<dbReference type="AlphaFoldDB" id="A0A420VE67"/>
<reference evidence="1 2" key="1">
    <citation type="submission" date="2013-12" db="EMBL/GenBank/DDBJ databases">
        <title>Genome and proteome characterization of Caldibacillus debilis GB1 derived from a cellulolytic aero-tolerant co-culture.</title>
        <authorList>
            <person name="Wushke S.T."/>
            <person name="Zhang X."/>
            <person name="Fristensky B."/>
            <person name="Wilkins J.A."/>
            <person name="Levin D.B."/>
            <person name="Sparling R."/>
        </authorList>
    </citation>
    <scope>NUCLEOTIDE SEQUENCE [LARGE SCALE GENOMIC DNA]</scope>
    <source>
        <strain evidence="1 2">GB1</strain>
    </source>
</reference>
<evidence type="ECO:0000313" key="1">
    <source>
        <dbReference type="EMBL" id="RKO61643.1"/>
    </source>
</evidence>
<gene>
    <name evidence="1" type="ORF">Cdeb_01114</name>
</gene>
<evidence type="ECO:0000313" key="2">
    <source>
        <dbReference type="Proteomes" id="UP000286235"/>
    </source>
</evidence>
<dbReference type="Proteomes" id="UP000286235">
    <property type="component" value="Unassembled WGS sequence"/>
</dbReference>
<dbReference type="EMBL" id="AZRV01000035">
    <property type="protein sequence ID" value="RKO61643.1"/>
    <property type="molecule type" value="Genomic_DNA"/>
</dbReference>
<organism evidence="1 2">
    <name type="scientific">Caldibacillus debilis GB1</name>
    <dbReference type="NCBI Taxonomy" id="1339248"/>
    <lineage>
        <taxon>Bacteria</taxon>
        <taxon>Bacillati</taxon>
        <taxon>Bacillota</taxon>
        <taxon>Bacilli</taxon>
        <taxon>Bacillales</taxon>
        <taxon>Bacillaceae</taxon>
        <taxon>Caldibacillus</taxon>
    </lineage>
</organism>
<protein>
    <submittedName>
        <fullName evidence="1">Uncharacterized protein</fullName>
    </submittedName>
</protein>
<sequence length="175" mass="20387">MEKCKKCKKQTFDFDTMETKCSMNMEQFNKAEEEDCPHYKSKFIEFPLTIQGIQNHFTKDGMGSLYECGKLVKIKPCGEKYENKTYLGILLGDLPIGAFVSFHHDDQKLHITPHSNPAIFVPELKKIIYGYESWWGEIESLEDFKEITTEDIENVWYVKLLKAMIPEEDKQSNGN</sequence>
<name>A0A420VE67_9BACI</name>
<comment type="caution">
    <text evidence="1">The sequence shown here is derived from an EMBL/GenBank/DDBJ whole genome shotgun (WGS) entry which is preliminary data.</text>
</comment>
<proteinExistence type="predicted"/>
<dbReference type="RefSeq" id="WP_120668935.1">
    <property type="nucleotide sequence ID" value="NZ_AZRV01000035.1"/>
</dbReference>
<accession>A0A420VE67</accession>
<keyword evidence="2" id="KW-1185">Reference proteome</keyword>